<dbReference type="OrthoDB" id="9795002at2"/>
<organism evidence="2 3">
    <name type="scientific">Effusibacillus lacus</name>
    <dbReference type="NCBI Taxonomy" id="1348429"/>
    <lineage>
        <taxon>Bacteria</taxon>
        <taxon>Bacillati</taxon>
        <taxon>Bacillota</taxon>
        <taxon>Bacilli</taxon>
        <taxon>Bacillales</taxon>
        <taxon>Alicyclobacillaceae</taxon>
        <taxon>Effusibacillus</taxon>
    </lineage>
</organism>
<dbReference type="Gene3D" id="1.10.10.10">
    <property type="entry name" value="Winged helix-like DNA-binding domain superfamily/Winged helix DNA-binding domain"/>
    <property type="match status" value="1"/>
</dbReference>
<sequence length="229" mass="25423">MFVLFLNTSYNTSIGLIVKKSNIDRGWSVTNTAKVPGEVVLATSGNGPEHWLVQIVERGFYKLLCRQLSQIDGAGVSELFGGNTQAIILKGEFSQLGSATQNLNRQAKCPVLWAVDHLDEQVIESAVTLGASGVLSAPQDPLAGLCTLRMAMETWRRESKYRSMADHAQAKLESRKTIEKAKGILMDRYGLPESVAYQRIRQEAMNRRKRMVQVAESILLTEQMKVSHS</sequence>
<evidence type="ECO:0000259" key="1">
    <source>
        <dbReference type="PROSITE" id="PS50921"/>
    </source>
</evidence>
<protein>
    <recommendedName>
        <fullName evidence="1">ANTAR domain-containing protein</fullName>
    </recommendedName>
</protein>
<dbReference type="EMBL" id="BDUF01000095">
    <property type="protein sequence ID" value="GAX91415.1"/>
    <property type="molecule type" value="Genomic_DNA"/>
</dbReference>
<dbReference type="GO" id="GO:0003723">
    <property type="term" value="F:RNA binding"/>
    <property type="evidence" value="ECO:0007669"/>
    <property type="project" value="InterPro"/>
</dbReference>
<feature type="domain" description="ANTAR" evidence="1">
    <location>
        <begin position="158"/>
        <end position="219"/>
    </location>
</feature>
<dbReference type="AlphaFoldDB" id="A0A292YSF5"/>
<dbReference type="InterPro" id="IPR036388">
    <property type="entry name" value="WH-like_DNA-bd_sf"/>
</dbReference>
<dbReference type="InterPro" id="IPR005561">
    <property type="entry name" value="ANTAR"/>
</dbReference>
<dbReference type="PROSITE" id="PS50921">
    <property type="entry name" value="ANTAR"/>
    <property type="match status" value="1"/>
</dbReference>
<dbReference type="Pfam" id="PF03861">
    <property type="entry name" value="ANTAR"/>
    <property type="match status" value="1"/>
</dbReference>
<gene>
    <name evidence="2" type="ORF">EFBL_3084</name>
</gene>
<keyword evidence="3" id="KW-1185">Reference proteome</keyword>
<name>A0A292YSF5_9BACL</name>
<dbReference type="SUPFAM" id="SSF52172">
    <property type="entry name" value="CheY-like"/>
    <property type="match status" value="1"/>
</dbReference>
<comment type="caution">
    <text evidence="2">The sequence shown here is derived from an EMBL/GenBank/DDBJ whole genome shotgun (WGS) entry which is preliminary data.</text>
</comment>
<accession>A0A292YSF5</accession>
<evidence type="ECO:0000313" key="2">
    <source>
        <dbReference type="EMBL" id="GAX91415.1"/>
    </source>
</evidence>
<dbReference type="InterPro" id="IPR011006">
    <property type="entry name" value="CheY-like_superfamily"/>
</dbReference>
<proteinExistence type="predicted"/>
<evidence type="ECO:0000313" key="3">
    <source>
        <dbReference type="Proteomes" id="UP000217785"/>
    </source>
</evidence>
<dbReference type="RefSeq" id="WP_096183182.1">
    <property type="nucleotide sequence ID" value="NZ_BDUF01000095.1"/>
</dbReference>
<reference evidence="3" key="1">
    <citation type="submission" date="2017-07" db="EMBL/GenBank/DDBJ databases">
        <title>Draft genome sequence of Effusibacillus lacus strain skLN1.</title>
        <authorList>
            <person name="Watanabe M."/>
            <person name="Kojima H."/>
            <person name="Fukui M."/>
        </authorList>
    </citation>
    <scope>NUCLEOTIDE SEQUENCE [LARGE SCALE GENOMIC DNA]</scope>
    <source>
        <strain evidence="3">skLN1</strain>
    </source>
</reference>
<dbReference type="SMART" id="SM01012">
    <property type="entry name" value="ANTAR"/>
    <property type="match status" value="1"/>
</dbReference>
<dbReference type="Proteomes" id="UP000217785">
    <property type="component" value="Unassembled WGS sequence"/>
</dbReference>